<reference evidence="4 5" key="1">
    <citation type="submission" date="2023-08" db="EMBL/GenBank/DDBJ databases">
        <title>Functional and genomic diversity of the sorghum phyllosphere microbiome.</title>
        <authorList>
            <person name="Shade A."/>
        </authorList>
    </citation>
    <scope>NUCLEOTIDE SEQUENCE [LARGE SCALE GENOMIC DNA]</scope>
    <source>
        <strain evidence="4 5">SORGH_AS_0335</strain>
    </source>
</reference>
<dbReference type="EMBL" id="JAVIZX010000001">
    <property type="protein sequence ID" value="MDR6215047.1"/>
    <property type="molecule type" value="Genomic_DNA"/>
</dbReference>
<evidence type="ECO:0000259" key="3">
    <source>
        <dbReference type="Pfam" id="PF13511"/>
    </source>
</evidence>
<name>A0ABU1ICU3_9BURK</name>
<protein>
    <recommendedName>
        <fullName evidence="3">DUF4124 domain-containing protein</fullName>
    </recommendedName>
</protein>
<feature type="compositionally biased region" description="Low complexity" evidence="1">
    <location>
        <begin position="52"/>
        <end position="83"/>
    </location>
</feature>
<evidence type="ECO:0000256" key="1">
    <source>
        <dbReference type="SAM" id="MobiDB-lite"/>
    </source>
</evidence>
<dbReference type="Pfam" id="PF13511">
    <property type="entry name" value="DUF4124"/>
    <property type="match status" value="1"/>
</dbReference>
<evidence type="ECO:0000313" key="4">
    <source>
        <dbReference type="EMBL" id="MDR6215047.1"/>
    </source>
</evidence>
<comment type="caution">
    <text evidence="4">The sequence shown here is derived from an EMBL/GenBank/DDBJ whole genome shotgun (WGS) entry which is preliminary data.</text>
</comment>
<feature type="signal peptide" evidence="2">
    <location>
        <begin position="1"/>
        <end position="21"/>
    </location>
</feature>
<proteinExistence type="predicted"/>
<feature type="domain" description="DUF4124" evidence="3">
    <location>
        <begin position="10"/>
        <end position="63"/>
    </location>
</feature>
<gene>
    <name evidence="4" type="ORF">QE399_002736</name>
</gene>
<dbReference type="InterPro" id="IPR025392">
    <property type="entry name" value="DUF4124"/>
</dbReference>
<dbReference type="Proteomes" id="UP001267710">
    <property type="component" value="Unassembled WGS sequence"/>
</dbReference>
<evidence type="ECO:0000256" key="2">
    <source>
        <dbReference type="SAM" id="SignalP"/>
    </source>
</evidence>
<keyword evidence="5" id="KW-1185">Reference proteome</keyword>
<evidence type="ECO:0000313" key="5">
    <source>
        <dbReference type="Proteomes" id="UP001267710"/>
    </source>
</evidence>
<dbReference type="RefSeq" id="WP_309829350.1">
    <property type="nucleotide sequence ID" value="NZ_JAVIZX010000001.1"/>
</dbReference>
<feature type="compositionally biased region" description="Basic and acidic residues" evidence="1">
    <location>
        <begin position="86"/>
        <end position="114"/>
    </location>
</feature>
<organism evidence="4 5">
    <name type="scientific">Paracidovorax wautersii</name>
    <dbReference type="NCBI Taxonomy" id="1177982"/>
    <lineage>
        <taxon>Bacteria</taxon>
        <taxon>Pseudomonadati</taxon>
        <taxon>Pseudomonadota</taxon>
        <taxon>Betaproteobacteria</taxon>
        <taxon>Burkholderiales</taxon>
        <taxon>Comamonadaceae</taxon>
        <taxon>Paracidovorax</taxon>
    </lineage>
</organism>
<accession>A0ABU1ICU3</accession>
<keyword evidence="2" id="KW-0732">Signal</keyword>
<sequence>MKMHRMVLLAVACSWALGASAQWQWVDKDGRKVFSDRPPAQDVPPQNILKQPGGAPRPSTAAAPAAPTAPAASAVGAPQAALPRPSGKDGELEARKAEAEAAEAARKKAEGDRIARARAENCTRAQQTKATLNSGQLLAHTNAQGERGFMSDATREAENKRADAIIASDCGAARSAP</sequence>
<feature type="region of interest" description="Disordered" evidence="1">
    <location>
        <begin position="32"/>
        <end position="114"/>
    </location>
</feature>
<feature type="chain" id="PRO_5045174121" description="DUF4124 domain-containing protein" evidence="2">
    <location>
        <begin position="22"/>
        <end position="177"/>
    </location>
</feature>